<organism evidence="1 2">
    <name type="scientific">Aspergillus brunneoviolaceus CBS 621.78</name>
    <dbReference type="NCBI Taxonomy" id="1450534"/>
    <lineage>
        <taxon>Eukaryota</taxon>
        <taxon>Fungi</taxon>
        <taxon>Dikarya</taxon>
        <taxon>Ascomycota</taxon>
        <taxon>Pezizomycotina</taxon>
        <taxon>Eurotiomycetes</taxon>
        <taxon>Eurotiomycetidae</taxon>
        <taxon>Eurotiales</taxon>
        <taxon>Aspergillaceae</taxon>
        <taxon>Aspergillus</taxon>
        <taxon>Aspergillus subgen. Circumdati</taxon>
    </lineage>
</organism>
<dbReference type="Proteomes" id="UP000249057">
    <property type="component" value="Unassembled WGS sequence"/>
</dbReference>
<dbReference type="EMBL" id="KZ825366">
    <property type="protein sequence ID" value="RAH43112.1"/>
    <property type="molecule type" value="Genomic_DNA"/>
</dbReference>
<sequence>MSRTNSFILSGFTDLGCSEQVYSLRGRRIRIQKSVATLATAAKLLHKAAARAVFAHYMVGTVTQEHAQKDIDDAKALGFDGFALNIGDATQDFVSDTLSYMFPYAESVGFKLYVSMDVYASGDACYKKKTSCNGPFDYQWVWDGYKGSSAYYQIDGKALISTFSSGGFHNTNWTEWKNGLANDMFFMPDFDETDGYYEAADAWWDYWGDVVDGIFSWETSWPERKGFGGLYAGDVSVDVLPMAGAHNRSKPYMMGLSPLQYKNAYGANVYRQGDLNLVKRMDNILNMNPQPDYVQFITWNDGPESHYIGNLWTEQNNDTQPWFYANQEFWSHTAWQPLVASFVEAYKNGKKSTEMTPQTGQVAGAMWYKTILVDSVDCGYESAGQYYEKPDGFAAGVDDVWWSVILSPDAGTGWKYKISGEVDHEGVLHAGLNWGNSANKVSGAQLLQVINPSGEVVMSATGGLCVDTGCPNLIYNSNYQVIPLENGSKTKQCTAISKAEDTTCSGSSCKSTVFDGNGPSAWRNVDCTWYTVENASYDAATRWNTIFTESAWTDLNQYWLSHPHEGGLNYTNEISNLVHGPEHMDCSKMADSVGCDSFIQCDDVNHPAGYFLLNGYVSIHNFFWNTHTALTRVQASVTNQIGDLTTTFAEFPSSTLTDNLVMDFLGLGFALFTSPIFNYALTKIPYYSENPLQLSNLKDTTNALIANGVTIIKDVIATDSTPLELGVENTLEKRLDTIVQLWYSTIDSMNESLFNGTSNSIDILHDLMTDGKLLETSFDTPSDSDIAAMVEKAVFGLLIPLTWTLSPDTHNAVVVDSQSTCDKSSPLSSYISSSVAKSGYVCYNDNIYYLVDVVSLDRYCQSNSQGGQLCRDPTVKKLPGIGKLDGSSWGGVTVEDLVVGAVNTWTQMGNTSSFLDPSDIGALDDIFDQGIRSAGVVHIPVGTISELKKIID</sequence>
<evidence type="ECO:0000313" key="1">
    <source>
        <dbReference type="EMBL" id="RAH43112.1"/>
    </source>
</evidence>
<proteinExistence type="predicted"/>
<protein>
    <submittedName>
        <fullName evidence="1">Uncharacterized protein</fullName>
    </submittedName>
</protein>
<gene>
    <name evidence="1" type="ORF">BO95DRAFT_466303</name>
</gene>
<evidence type="ECO:0000313" key="2">
    <source>
        <dbReference type="Proteomes" id="UP000249057"/>
    </source>
</evidence>
<keyword evidence="2" id="KW-1185">Reference proteome</keyword>
<reference evidence="1" key="1">
    <citation type="submission" date="2018-02" db="EMBL/GenBank/DDBJ databases">
        <title>The genomes of Aspergillus section Nigri reveals drivers in fungal speciation.</title>
        <authorList>
            <consortium name="DOE Joint Genome Institute"/>
            <person name="Vesth T.C."/>
            <person name="Nybo J."/>
            <person name="Theobald S."/>
            <person name="Brandl J."/>
            <person name="Frisvad J.C."/>
            <person name="Nielsen K.F."/>
            <person name="Lyhne E.K."/>
            <person name="Kogle M.E."/>
            <person name="Kuo A."/>
            <person name="Riley R."/>
            <person name="Clum A."/>
            <person name="Nolan M."/>
            <person name="Lipzen A."/>
            <person name="Salamov A."/>
            <person name="Henrissat B."/>
            <person name="Wiebenga A."/>
            <person name="De vries R.P."/>
            <person name="Grigoriev I.V."/>
            <person name="Mortensen U.H."/>
            <person name="Andersen M.R."/>
            <person name="Baker S.E."/>
        </authorList>
    </citation>
    <scope>NUCLEOTIDE SEQUENCE</scope>
    <source>
        <strain evidence="1">CBS 621.78</strain>
    </source>
</reference>
<name>A0ACD1G1M4_9EURO</name>
<accession>A0ACD1G1M4</accession>